<comment type="subcellular location">
    <subcellularLocation>
        <location evidence="1">Apical cell membrane</location>
        <topology evidence="1">Multi-pass membrane protein</topology>
    </subcellularLocation>
</comment>
<dbReference type="GO" id="GO:0016324">
    <property type="term" value="C:apical plasma membrane"/>
    <property type="evidence" value="ECO:0007669"/>
    <property type="project" value="UniProtKB-SubCell"/>
</dbReference>
<evidence type="ECO:0000256" key="3">
    <source>
        <dbReference type="ARBA" id="ARBA00022475"/>
    </source>
</evidence>
<feature type="transmembrane region" description="Helical" evidence="8">
    <location>
        <begin position="362"/>
        <end position="382"/>
    </location>
</feature>
<comment type="caution">
    <text evidence="9">The sequence shown here is derived from an EMBL/GenBank/DDBJ whole genome shotgun (WGS) entry which is preliminary data.</text>
</comment>
<organism evidence="9 10">
    <name type="scientific">Meganyctiphanes norvegica</name>
    <name type="common">Northern krill</name>
    <name type="synonym">Thysanopoda norvegica</name>
    <dbReference type="NCBI Taxonomy" id="48144"/>
    <lineage>
        <taxon>Eukaryota</taxon>
        <taxon>Metazoa</taxon>
        <taxon>Ecdysozoa</taxon>
        <taxon>Arthropoda</taxon>
        <taxon>Crustacea</taxon>
        <taxon>Multicrustacea</taxon>
        <taxon>Malacostraca</taxon>
        <taxon>Eumalacostraca</taxon>
        <taxon>Eucarida</taxon>
        <taxon>Euphausiacea</taxon>
        <taxon>Euphausiidae</taxon>
        <taxon>Meganyctiphanes</taxon>
    </lineage>
</organism>
<evidence type="ECO:0000256" key="2">
    <source>
        <dbReference type="ARBA" id="ARBA00005808"/>
    </source>
</evidence>
<reference evidence="9 10" key="1">
    <citation type="submission" date="2024-05" db="EMBL/GenBank/DDBJ databases">
        <authorList>
            <person name="Wallberg A."/>
        </authorList>
    </citation>
    <scope>NUCLEOTIDE SEQUENCE [LARGE SCALE GENOMIC DNA]</scope>
</reference>
<dbReference type="NCBIfam" id="TIGR01013">
    <property type="entry name" value="2a58"/>
    <property type="match status" value="1"/>
</dbReference>
<feature type="transmembrane region" description="Helical" evidence="8">
    <location>
        <begin position="477"/>
        <end position="499"/>
    </location>
</feature>
<dbReference type="PANTHER" id="PTHR10010">
    <property type="entry name" value="SOLUTE CARRIER FAMILY 34 SODIUM PHOSPHATE , MEMBER 2-RELATED"/>
    <property type="match status" value="1"/>
</dbReference>
<feature type="transmembrane region" description="Helical" evidence="8">
    <location>
        <begin position="505"/>
        <end position="524"/>
    </location>
</feature>
<evidence type="ECO:0000256" key="4">
    <source>
        <dbReference type="ARBA" id="ARBA00022692"/>
    </source>
</evidence>
<keyword evidence="10" id="KW-1185">Reference proteome</keyword>
<accession>A0AAV2QKH9</accession>
<dbReference type="Pfam" id="PF02690">
    <property type="entry name" value="Na_Pi_cotrans"/>
    <property type="match status" value="2"/>
</dbReference>
<keyword evidence="3" id="KW-1003">Cell membrane</keyword>
<keyword evidence="5 8" id="KW-1133">Transmembrane helix</keyword>
<name>A0AAV2QKH9_MEGNR</name>
<protein>
    <submittedName>
        <fullName evidence="9">Uncharacterized protein</fullName>
    </submittedName>
</protein>
<evidence type="ECO:0000256" key="1">
    <source>
        <dbReference type="ARBA" id="ARBA00004424"/>
    </source>
</evidence>
<sequence>MVKKCSSKRHGQIRDDLVTVKSDLKLLAHEEGEEQAKLTPQLKRGSRKPVPTRGHHDDAEDPITVLSPKSSHDGPGSGAKRAAVVMGKLGLLLVFLYFFICSLNLLASAFRLIGGKTASEVFQKSDLLSNPVVGLMMGVLVTVLVQSSSTSSSIIVSMVAANFLDVHTAIPLIMGANIGTSVTNTLVSFGQVADRDQFERAFSGAIVHDMFNWLCVLVMLPLESLTGYLYYSSEFLLSSFQFEQKDMKVEILSKITKPFTNVIVKIDKKVLTGWAMNDTKYENATLLKRFCPGGENTTETITCPNLAAQIPLDDLYIGLILLAVSLFCLCTCLISIVKILSSMLKGSVSGMVEKVLNDDIPRCPWLTGYLAIIFGAILTFILQSSSIFTSTLTPLVGLGIISVDRMYPLTLGSNLGTTTTAMLAALASDSNKIHAALQVALVHLMFNLTGLLLFYPIPFTRFPIGMAKAVGKVTAEYRWFAIFYMILFFVLMPVFVFLVSLGGAIAMYSVFIPIGIFFLMLSIINMMQTRFPKSLPEFLRTWTWLPEPMRSLKPYDICIMKVTHCGRRATSQHYAHVPSIIIPPGVTAEQALKAANNGCRDSQVYLTSQGSEAEIHVHKQYYDSICVPVDTLRETST</sequence>
<feature type="transmembrane region" description="Helical" evidence="8">
    <location>
        <begin position="127"/>
        <end position="145"/>
    </location>
</feature>
<dbReference type="InterPro" id="IPR003841">
    <property type="entry name" value="Na/Pi_transpt"/>
</dbReference>
<dbReference type="NCBIfam" id="NF037997">
    <property type="entry name" value="Na_Pi_symport"/>
    <property type="match status" value="1"/>
</dbReference>
<dbReference type="GO" id="GO:0005436">
    <property type="term" value="F:sodium:phosphate symporter activity"/>
    <property type="evidence" value="ECO:0007669"/>
    <property type="project" value="InterPro"/>
</dbReference>
<feature type="transmembrane region" description="Helical" evidence="8">
    <location>
        <begin position="315"/>
        <end position="341"/>
    </location>
</feature>
<feature type="transmembrane region" description="Helical" evidence="8">
    <location>
        <begin position="210"/>
        <end position="231"/>
    </location>
</feature>
<evidence type="ECO:0000313" key="10">
    <source>
        <dbReference type="Proteomes" id="UP001497623"/>
    </source>
</evidence>
<dbReference type="PANTHER" id="PTHR10010:SF46">
    <property type="entry name" value="SODIUM-DEPENDENT PHOSPHATE TRANSPORT PROTEIN 2B"/>
    <property type="match status" value="1"/>
</dbReference>
<feature type="transmembrane region" description="Helical" evidence="8">
    <location>
        <begin position="89"/>
        <end position="107"/>
    </location>
</feature>
<dbReference type="GO" id="GO:0044341">
    <property type="term" value="P:sodium-dependent phosphate transport"/>
    <property type="evidence" value="ECO:0007669"/>
    <property type="project" value="InterPro"/>
</dbReference>
<dbReference type="Proteomes" id="UP001497623">
    <property type="component" value="Unassembled WGS sequence"/>
</dbReference>
<comment type="similarity">
    <text evidence="2">Belongs to the SLC34A transporter family.</text>
</comment>
<dbReference type="AlphaFoldDB" id="A0AAV2QKH9"/>
<evidence type="ECO:0000256" key="8">
    <source>
        <dbReference type="SAM" id="Phobius"/>
    </source>
</evidence>
<evidence type="ECO:0000256" key="6">
    <source>
        <dbReference type="ARBA" id="ARBA00023136"/>
    </source>
</evidence>
<gene>
    <name evidence="9" type="ORF">MNOR_LOCUS13857</name>
</gene>
<feature type="region of interest" description="Disordered" evidence="7">
    <location>
        <begin position="31"/>
        <end position="78"/>
    </location>
</feature>
<evidence type="ECO:0000256" key="5">
    <source>
        <dbReference type="ARBA" id="ARBA00022989"/>
    </source>
</evidence>
<keyword evidence="4 8" id="KW-0812">Transmembrane</keyword>
<evidence type="ECO:0000256" key="7">
    <source>
        <dbReference type="SAM" id="MobiDB-lite"/>
    </source>
</evidence>
<evidence type="ECO:0000313" key="9">
    <source>
        <dbReference type="EMBL" id="CAL4089626.1"/>
    </source>
</evidence>
<proteinExistence type="inferred from homology"/>
<feature type="transmembrane region" description="Helical" evidence="8">
    <location>
        <begin position="435"/>
        <end position="457"/>
    </location>
</feature>
<keyword evidence="6 8" id="KW-0472">Membrane</keyword>
<dbReference type="EMBL" id="CAXKWB010008100">
    <property type="protein sequence ID" value="CAL4089626.1"/>
    <property type="molecule type" value="Genomic_DNA"/>
</dbReference>